<dbReference type="EMBL" id="JAOTOJ010000001">
    <property type="protein sequence ID" value="KAK9410659.1"/>
    <property type="molecule type" value="Genomic_DNA"/>
</dbReference>
<dbReference type="Proteomes" id="UP001474421">
    <property type="component" value="Unassembled WGS sequence"/>
</dbReference>
<reference evidence="3 4" key="1">
    <citation type="journal article" date="2024" name="Proc. Natl. Acad. Sci. U.S.A.">
        <title>The genetic regulatory architecture and epigenomic basis for age-related changes in rattlesnake venom.</title>
        <authorList>
            <person name="Hogan M.P."/>
            <person name="Holding M.L."/>
            <person name="Nystrom G.S."/>
            <person name="Colston T.J."/>
            <person name="Bartlett D.A."/>
            <person name="Mason A.J."/>
            <person name="Ellsworth S.A."/>
            <person name="Rautsaw R.M."/>
            <person name="Lawrence K.C."/>
            <person name="Strickland J.L."/>
            <person name="He B."/>
            <person name="Fraser P."/>
            <person name="Margres M.J."/>
            <person name="Gilbert D.M."/>
            <person name="Gibbs H.L."/>
            <person name="Parkinson C.L."/>
            <person name="Rokyta D.R."/>
        </authorList>
    </citation>
    <scope>NUCLEOTIDE SEQUENCE [LARGE SCALE GENOMIC DNA]</scope>
    <source>
        <strain evidence="3">DRR0105</strain>
    </source>
</reference>
<accession>A0AAW1C8K9</accession>
<comment type="caution">
    <text evidence="3">The sequence shown here is derived from an EMBL/GenBank/DDBJ whole genome shotgun (WGS) entry which is preliminary data.</text>
</comment>
<evidence type="ECO:0000256" key="1">
    <source>
        <dbReference type="SAM" id="MobiDB-lite"/>
    </source>
</evidence>
<keyword evidence="4" id="KW-1185">Reference proteome</keyword>
<dbReference type="AlphaFoldDB" id="A0AAW1C8K9"/>
<keyword evidence="2" id="KW-0472">Membrane</keyword>
<evidence type="ECO:0000256" key="2">
    <source>
        <dbReference type="SAM" id="Phobius"/>
    </source>
</evidence>
<feature type="transmembrane region" description="Helical" evidence="2">
    <location>
        <begin position="178"/>
        <end position="200"/>
    </location>
</feature>
<protein>
    <submittedName>
        <fullName evidence="3">Lymphocyte antigen 75-like</fullName>
    </submittedName>
</protein>
<feature type="region of interest" description="Disordered" evidence="1">
    <location>
        <begin position="67"/>
        <end position="86"/>
    </location>
</feature>
<gene>
    <name evidence="3" type="ORF">NXF25_001834</name>
</gene>
<evidence type="ECO:0000313" key="3">
    <source>
        <dbReference type="EMBL" id="KAK9410659.1"/>
    </source>
</evidence>
<organism evidence="3 4">
    <name type="scientific">Crotalus adamanteus</name>
    <name type="common">Eastern diamondback rattlesnake</name>
    <dbReference type="NCBI Taxonomy" id="8729"/>
    <lineage>
        <taxon>Eukaryota</taxon>
        <taxon>Metazoa</taxon>
        <taxon>Chordata</taxon>
        <taxon>Craniata</taxon>
        <taxon>Vertebrata</taxon>
        <taxon>Euteleostomi</taxon>
        <taxon>Lepidosauria</taxon>
        <taxon>Squamata</taxon>
        <taxon>Bifurcata</taxon>
        <taxon>Unidentata</taxon>
        <taxon>Episquamata</taxon>
        <taxon>Toxicofera</taxon>
        <taxon>Serpentes</taxon>
        <taxon>Colubroidea</taxon>
        <taxon>Viperidae</taxon>
        <taxon>Crotalinae</taxon>
        <taxon>Crotalus</taxon>
    </lineage>
</organism>
<evidence type="ECO:0000313" key="4">
    <source>
        <dbReference type="Proteomes" id="UP001474421"/>
    </source>
</evidence>
<keyword evidence="2" id="KW-1133">Transmembrane helix</keyword>
<keyword evidence="2" id="KW-0812">Transmembrane</keyword>
<feature type="region of interest" description="Disordered" evidence="1">
    <location>
        <begin position="1"/>
        <end position="62"/>
    </location>
</feature>
<proteinExistence type="predicted"/>
<sequence length="234" mass="25776">MTKDETPVPLKVQNDAQKFKENLGNSWTPASLLLRPKRKRYRRREDISSRTSQARDKRQQPEGERCFFPFASLPRPGQGSKGTYSGGGRCLRAPTPNDASGPGGALCQAMGAPSPASYSACFLSGFLLAAALSSLGTDACPSIAWIPFQKSCYALLQGSSEVYSMDDARELCQDNGTVWTGIIVIISTIIVAISAAFLWFHYQRRISSRPRCDNSITQIPCDNRTFFIEDEYSV</sequence>
<name>A0AAW1C8K9_CROAD</name>
<feature type="compositionally biased region" description="Basic and acidic residues" evidence="1">
    <location>
        <begin position="43"/>
        <end position="62"/>
    </location>
</feature>